<reference evidence="4" key="1">
    <citation type="submission" date="2015-09" db="EMBL/GenBank/DDBJ databases">
        <authorList>
            <consortium name="Pathogen Informatics"/>
        </authorList>
    </citation>
    <scope>NUCLEOTIDE SEQUENCE [LARGE SCALE GENOMIC DNA]</scope>
    <source>
        <strain evidence="4">Lake Konstanz</strain>
    </source>
</reference>
<proteinExistence type="predicted"/>
<keyword evidence="1 3" id="KW-0812">Transmembrane</keyword>
<keyword evidence="1" id="KW-1133">Transmembrane helix</keyword>
<evidence type="ECO:0000256" key="2">
    <source>
        <dbReference type="SAM" id="SignalP"/>
    </source>
</evidence>
<feature type="chain" id="PRO_5006621833" evidence="2">
    <location>
        <begin position="25"/>
        <end position="183"/>
    </location>
</feature>
<feature type="signal peptide" evidence="2">
    <location>
        <begin position="1"/>
        <end position="24"/>
    </location>
</feature>
<dbReference type="Proteomes" id="UP000051952">
    <property type="component" value="Unassembled WGS sequence"/>
</dbReference>
<keyword evidence="2" id="KW-0732">Signal</keyword>
<protein>
    <submittedName>
        <fullName evidence="3">Transmembrane protein, putative</fullName>
    </submittedName>
</protein>
<keyword evidence="4" id="KW-1185">Reference proteome</keyword>
<keyword evidence="1" id="KW-0472">Membrane</keyword>
<dbReference type="AlphaFoldDB" id="A0A0S4J2X4"/>
<dbReference type="EMBL" id="CYKH01000849">
    <property type="protein sequence ID" value="CUG50806.1"/>
    <property type="molecule type" value="Genomic_DNA"/>
</dbReference>
<organism evidence="3 4">
    <name type="scientific">Bodo saltans</name>
    <name type="common">Flagellated protozoan</name>
    <dbReference type="NCBI Taxonomy" id="75058"/>
    <lineage>
        <taxon>Eukaryota</taxon>
        <taxon>Discoba</taxon>
        <taxon>Euglenozoa</taxon>
        <taxon>Kinetoplastea</taxon>
        <taxon>Metakinetoplastina</taxon>
        <taxon>Eubodonida</taxon>
        <taxon>Bodonidae</taxon>
        <taxon>Bodo</taxon>
    </lineage>
</organism>
<gene>
    <name evidence="3" type="ORF">BSAL_80355</name>
</gene>
<evidence type="ECO:0000313" key="3">
    <source>
        <dbReference type="EMBL" id="CUG50806.1"/>
    </source>
</evidence>
<feature type="transmembrane region" description="Helical" evidence="1">
    <location>
        <begin position="145"/>
        <end position="167"/>
    </location>
</feature>
<sequence>MPTIPFGSLVGLVLLLVTTHVAVGAWVNCPSQAYCEFELILKPQADWSGVVNTTLIDDLSSCTDYDEAYFHNVTKIFDTVVMGVVQVYTTDNASAVALSVVGQLNAGGARVQTFLSTYQVQSAVYGYSPVIVPSYLRVSDEPDQAIFAILGAVAAFLVVLQFGYGYWHFKGFGFITVENGERD</sequence>
<dbReference type="VEuPathDB" id="TriTrypDB:BSAL_80355"/>
<evidence type="ECO:0000256" key="1">
    <source>
        <dbReference type="SAM" id="Phobius"/>
    </source>
</evidence>
<evidence type="ECO:0000313" key="4">
    <source>
        <dbReference type="Proteomes" id="UP000051952"/>
    </source>
</evidence>
<name>A0A0S4J2X4_BODSA</name>
<accession>A0A0S4J2X4</accession>